<gene>
    <name evidence="2" type="ORF">D6T64_11940</name>
</gene>
<feature type="region of interest" description="Disordered" evidence="1">
    <location>
        <begin position="47"/>
        <end position="76"/>
    </location>
</feature>
<keyword evidence="3" id="KW-1185">Reference proteome</keyword>
<evidence type="ECO:0000313" key="2">
    <source>
        <dbReference type="EMBL" id="RJT88094.1"/>
    </source>
</evidence>
<sequence>MSNTELIARLRSHSDWEDNGELLHEAADAVEFANKALDEINDRITDEAYENPSSALESIQTTLEETGREIRTGDDE</sequence>
<feature type="compositionally biased region" description="Polar residues" evidence="1">
    <location>
        <begin position="51"/>
        <end position="64"/>
    </location>
</feature>
<dbReference type="Proteomes" id="UP000272015">
    <property type="component" value="Unassembled WGS sequence"/>
</dbReference>
<accession>A0A3A5MRT6</accession>
<name>A0A3A5MRT6_9MICO</name>
<protein>
    <submittedName>
        <fullName evidence="2">Uncharacterized protein</fullName>
    </submittedName>
</protein>
<dbReference type="RefSeq" id="WP_119974902.1">
    <property type="nucleotide sequence ID" value="NZ_JBHSQA010000012.1"/>
</dbReference>
<reference evidence="2 3" key="1">
    <citation type="submission" date="2018-09" db="EMBL/GenBank/DDBJ databases">
        <title>Novel species of Cryobacterium.</title>
        <authorList>
            <person name="Liu Q."/>
            <person name="Xin Y.-H."/>
        </authorList>
    </citation>
    <scope>NUCLEOTIDE SEQUENCE [LARGE SCALE GENOMIC DNA]</scope>
    <source>
        <strain evidence="2 3">Hh39</strain>
    </source>
</reference>
<evidence type="ECO:0000313" key="3">
    <source>
        <dbReference type="Proteomes" id="UP000272015"/>
    </source>
</evidence>
<dbReference type="EMBL" id="QZVS01000085">
    <property type="protein sequence ID" value="RJT88094.1"/>
    <property type="molecule type" value="Genomic_DNA"/>
</dbReference>
<proteinExistence type="predicted"/>
<evidence type="ECO:0000256" key="1">
    <source>
        <dbReference type="SAM" id="MobiDB-lite"/>
    </source>
</evidence>
<dbReference type="AlphaFoldDB" id="A0A3A5MRT6"/>
<organism evidence="2 3">
    <name type="scientific">Cryobacterium melibiosiphilum</name>
    <dbReference type="NCBI Taxonomy" id="995039"/>
    <lineage>
        <taxon>Bacteria</taxon>
        <taxon>Bacillati</taxon>
        <taxon>Actinomycetota</taxon>
        <taxon>Actinomycetes</taxon>
        <taxon>Micrococcales</taxon>
        <taxon>Microbacteriaceae</taxon>
        <taxon>Cryobacterium</taxon>
    </lineage>
</organism>
<feature type="compositionally biased region" description="Basic and acidic residues" evidence="1">
    <location>
        <begin position="65"/>
        <end position="76"/>
    </location>
</feature>
<comment type="caution">
    <text evidence="2">The sequence shown here is derived from an EMBL/GenBank/DDBJ whole genome shotgun (WGS) entry which is preliminary data.</text>
</comment>